<keyword evidence="3" id="KW-0227">DNA damage</keyword>
<dbReference type="SUPFAM" id="SSF143081">
    <property type="entry name" value="BB1717-like"/>
    <property type="match status" value="1"/>
</dbReference>
<keyword evidence="4 8" id="KW-0378">Hydrolase</keyword>
<dbReference type="PANTHER" id="PTHR13604">
    <property type="entry name" value="DC12-RELATED"/>
    <property type="match status" value="1"/>
</dbReference>
<proteinExistence type="inferred from homology"/>
<sequence length="288" mass="32019">MSGCSTRSRSGGCSRSAAGTMACRTRSGDYAASPAETGVALFGPASSLPASSRKGRNRPTPTTTSGRGLCRAIARDRIAAMCNLYNLKVERWEYLDYFQAGEDACNELEVTKDYAAPGKPGYVVRMDAGQRVLSTMKWGFPTRKPRKRPARKGEMPFLHDWWTNCRNLSSNMWRPWLLKPEHRCLVPFSRFAEPKAVADRSGPGDTNWWFTVADQPEPCFAGVWKVDQDHDRVYAFCTTEPNALVAPKHPKAMPVILMAEDHERWLSAPAEEALPLVSAYPSQLMSVA</sequence>
<dbReference type="GO" id="GO:0016829">
    <property type="term" value="F:lyase activity"/>
    <property type="evidence" value="ECO:0007669"/>
    <property type="project" value="UniProtKB-KW"/>
</dbReference>
<dbReference type="GO" id="GO:0008233">
    <property type="term" value="F:peptidase activity"/>
    <property type="evidence" value="ECO:0007669"/>
    <property type="project" value="UniProtKB-KW"/>
</dbReference>
<keyword evidence="6" id="KW-0238">DNA-binding</keyword>
<dbReference type="OrthoDB" id="9782620at2"/>
<name>A0A2A4B883_9SPHN</name>
<dbReference type="GO" id="GO:0006508">
    <property type="term" value="P:proteolysis"/>
    <property type="evidence" value="ECO:0007669"/>
    <property type="project" value="UniProtKB-KW"/>
</dbReference>
<dbReference type="GO" id="GO:0106300">
    <property type="term" value="P:protein-DNA covalent cross-linking repair"/>
    <property type="evidence" value="ECO:0007669"/>
    <property type="project" value="InterPro"/>
</dbReference>
<dbReference type="EC" id="3.4.-.-" evidence="8"/>
<feature type="region of interest" description="Disordered" evidence="9">
    <location>
        <begin position="43"/>
        <end position="67"/>
    </location>
</feature>
<evidence type="ECO:0000256" key="7">
    <source>
        <dbReference type="ARBA" id="ARBA00023239"/>
    </source>
</evidence>
<dbReference type="GO" id="GO:0003697">
    <property type="term" value="F:single-stranded DNA binding"/>
    <property type="evidence" value="ECO:0007669"/>
    <property type="project" value="InterPro"/>
</dbReference>
<dbReference type="Gene3D" id="3.90.1680.10">
    <property type="entry name" value="SOS response associated peptidase-like"/>
    <property type="match status" value="1"/>
</dbReference>
<evidence type="ECO:0000256" key="5">
    <source>
        <dbReference type="ARBA" id="ARBA00023124"/>
    </source>
</evidence>
<gene>
    <name evidence="10" type="ORF">COC42_05835</name>
</gene>
<dbReference type="AlphaFoldDB" id="A0A2A4B883"/>
<keyword evidence="7" id="KW-0456">Lyase</keyword>
<dbReference type="EMBL" id="NWMW01000001">
    <property type="protein sequence ID" value="PCD03854.1"/>
    <property type="molecule type" value="Genomic_DNA"/>
</dbReference>
<evidence type="ECO:0000256" key="6">
    <source>
        <dbReference type="ARBA" id="ARBA00023125"/>
    </source>
</evidence>
<evidence type="ECO:0000256" key="2">
    <source>
        <dbReference type="ARBA" id="ARBA00022670"/>
    </source>
</evidence>
<keyword evidence="5" id="KW-0190">Covalent protein-DNA linkage</keyword>
<keyword evidence="11" id="KW-1185">Reference proteome</keyword>
<evidence type="ECO:0000313" key="11">
    <source>
        <dbReference type="Proteomes" id="UP000218366"/>
    </source>
</evidence>
<evidence type="ECO:0000256" key="8">
    <source>
        <dbReference type="RuleBase" id="RU364100"/>
    </source>
</evidence>
<dbReference type="InterPro" id="IPR003738">
    <property type="entry name" value="SRAP"/>
</dbReference>
<accession>A0A2A4B883</accession>
<dbReference type="InterPro" id="IPR036590">
    <property type="entry name" value="SRAP-like"/>
</dbReference>
<evidence type="ECO:0000256" key="9">
    <source>
        <dbReference type="SAM" id="MobiDB-lite"/>
    </source>
</evidence>
<dbReference type="PANTHER" id="PTHR13604:SF0">
    <property type="entry name" value="ABASIC SITE PROCESSING PROTEIN HMCES"/>
    <property type="match status" value="1"/>
</dbReference>
<organism evidence="10 11">
    <name type="scientific">Sphingomonas spermidinifaciens</name>
    <dbReference type="NCBI Taxonomy" id="1141889"/>
    <lineage>
        <taxon>Bacteria</taxon>
        <taxon>Pseudomonadati</taxon>
        <taxon>Pseudomonadota</taxon>
        <taxon>Alphaproteobacteria</taxon>
        <taxon>Sphingomonadales</taxon>
        <taxon>Sphingomonadaceae</taxon>
        <taxon>Sphingomonas</taxon>
    </lineage>
</organism>
<comment type="similarity">
    <text evidence="1 8">Belongs to the SOS response-associated peptidase family.</text>
</comment>
<reference evidence="10 11" key="1">
    <citation type="submission" date="2017-09" db="EMBL/GenBank/DDBJ databases">
        <title>Sphingomonas spermidinifaciens 9NM-10, whole genome shotgun sequence.</title>
        <authorList>
            <person name="Feng G."/>
            <person name="Zhu H."/>
        </authorList>
    </citation>
    <scope>NUCLEOTIDE SEQUENCE [LARGE SCALE GENOMIC DNA]</scope>
    <source>
        <strain evidence="10 11">9NM-10</strain>
    </source>
</reference>
<evidence type="ECO:0000256" key="4">
    <source>
        <dbReference type="ARBA" id="ARBA00022801"/>
    </source>
</evidence>
<evidence type="ECO:0000256" key="3">
    <source>
        <dbReference type="ARBA" id="ARBA00022763"/>
    </source>
</evidence>
<evidence type="ECO:0000256" key="1">
    <source>
        <dbReference type="ARBA" id="ARBA00008136"/>
    </source>
</evidence>
<protein>
    <recommendedName>
        <fullName evidence="8">Abasic site processing protein</fullName>
        <ecNumber evidence="8">3.4.-.-</ecNumber>
    </recommendedName>
</protein>
<dbReference type="Proteomes" id="UP000218366">
    <property type="component" value="Unassembled WGS sequence"/>
</dbReference>
<dbReference type="Pfam" id="PF02586">
    <property type="entry name" value="SRAP"/>
    <property type="match status" value="1"/>
</dbReference>
<comment type="caution">
    <text evidence="10">The sequence shown here is derived from an EMBL/GenBank/DDBJ whole genome shotgun (WGS) entry which is preliminary data.</text>
</comment>
<keyword evidence="2 8" id="KW-0645">Protease</keyword>
<evidence type="ECO:0000313" key="10">
    <source>
        <dbReference type="EMBL" id="PCD03854.1"/>
    </source>
</evidence>